<dbReference type="eggNOG" id="ENOG502QSDE">
    <property type="taxonomic scope" value="Eukaryota"/>
</dbReference>
<evidence type="ECO:0000313" key="3">
    <source>
        <dbReference type="Proteomes" id="UP000017836"/>
    </source>
</evidence>
<reference evidence="3" key="1">
    <citation type="journal article" date="2013" name="Science">
        <title>The Amborella genome and the evolution of flowering plants.</title>
        <authorList>
            <consortium name="Amborella Genome Project"/>
        </authorList>
    </citation>
    <scope>NUCLEOTIDE SEQUENCE [LARGE SCALE GENOMIC DNA]</scope>
</reference>
<dbReference type="Gramene" id="ERM95074">
    <property type="protein sequence ID" value="ERM95074"/>
    <property type="gene ID" value="AMTR_s00009p00251720"/>
</dbReference>
<evidence type="ECO:0008006" key="4">
    <source>
        <dbReference type="Google" id="ProtNLM"/>
    </source>
</evidence>
<sequence>MRNSEIVRGKYNQSPVPFMAIKSPLPSCKVEGDPLSQKKRPPLNSLSSYLNAPPINTMDASLKFLKEFHELTIQSRHQDDTLVSLPNGDDGFLEIFLPSKDIEGQSQHIILEPARRRSPEDEPNIKLFACNEEETLAARTNKECPLENEESFISPKSSSAESSISGLPLKTDAMFMSSKCSSAKSSMSDLPLKFDGLFSSPMSSSANSDMFGLPSKIEGVCSSPRSSAKSNRSDMPDGIFSSPLYSSAKSNMPYLPSKTEQVSLLMSSSRKSDVSDFPMKTEGLFSSPKSPSSKSSSSPLSYGAVFSSPTPFSKPSTMELPHGPENKVSSSSPKHRMSSFRRIFDPIMKSKSLSKLPVSIVAPNDLSLLSSAHIKRSRSLRKSLLQEFSKASFKVHGHVDGEIKDISSLPTHLHGVLKLVHKHGVPSFEFSVKDPEDFLAARTWKVGNAFNWLYTFHSNSSGKGRSSGGWGRKERSKHSTIVGQMKVSCYLCSKRGIRDSLDYSMVTEFVLSDATHMRRDSEKEEIPNTCPSLKCSDQSVKAPESLVIGFPFEQGCGFETKWERPSRHGFGLGDSDGLGKSFVPLGFQPHLEVAAMVIESPLEKRESLKGKLGDEREDAEECISMSGSCTSDEIASVIQNSNHGASMKVVIPSGVHGIPTDDASWPSPLLDRWRSGGACDCGGWDMACPIRVYENSSVNNGARTSFEGNQSPLELFIEGGREKIPALSMKPLEEGVYAIDFHARFSALQAFSVCVAVLHANETSTISSNAGNQHKLQGSNSLKLLLKDESGSPIETLANFEREKMVGIEAVANNEREKGVRKMEENPSSFILDPPVSPIGRV</sequence>
<organism evidence="2 3">
    <name type="scientific">Amborella trichopoda</name>
    <dbReference type="NCBI Taxonomy" id="13333"/>
    <lineage>
        <taxon>Eukaryota</taxon>
        <taxon>Viridiplantae</taxon>
        <taxon>Streptophyta</taxon>
        <taxon>Embryophyta</taxon>
        <taxon>Tracheophyta</taxon>
        <taxon>Spermatophyta</taxon>
        <taxon>Magnoliopsida</taxon>
        <taxon>Amborellales</taxon>
        <taxon>Amborellaceae</taxon>
        <taxon>Amborella</taxon>
    </lineage>
</organism>
<accession>W1NIM2</accession>
<dbReference type="PANTHER" id="PTHR31390:SF0">
    <property type="entry name" value="DOMAIN PROTEIN, PUTATIVE (DUF3527)-RELATED"/>
    <property type="match status" value="1"/>
</dbReference>
<dbReference type="HOGENOM" id="CLU_338142_0_0_1"/>
<gene>
    <name evidence="2" type="ORF">AMTR_s00009p00251720</name>
</gene>
<dbReference type="PANTHER" id="PTHR31390">
    <property type="entry name" value="EXPRESSED PROTEIN"/>
    <property type="match status" value="1"/>
</dbReference>
<feature type="region of interest" description="Disordered" evidence="1">
    <location>
        <begin position="272"/>
        <end position="300"/>
    </location>
</feature>
<dbReference type="EMBL" id="KI397501">
    <property type="protein sequence ID" value="ERM95074.1"/>
    <property type="molecule type" value="Genomic_DNA"/>
</dbReference>
<dbReference type="InterPro" id="IPR021916">
    <property type="entry name" value="DUF3527"/>
</dbReference>
<feature type="region of interest" description="Disordered" evidence="1">
    <location>
        <begin position="313"/>
        <end position="335"/>
    </location>
</feature>
<evidence type="ECO:0000256" key="1">
    <source>
        <dbReference type="SAM" id="MobiDB-lite"/>
    </source>
</evidence>
<keyword evidence="3" id="KW-1185">Reference proteome</keyword>
<dbReference type="Pfam" id="PF12043">
    <property type="entry name" value="DUF3527"/>
    <property type="match status" value="1"/>
</dbReference>
<dbReference type="AlphaFoldDB" id="W1NIM2"/>
<evidence type="ECO:0000313" key="2">
    <source>
        <dbReference type="EMBL" id="ERM95074.1"/>
    </source>
</evidence>
<proteinExistence type="predicted"/>
<protein>
    <recommendedName>
        <fullName evidence="4">DUF3527 domain-containing protein</fullName>
    </recommendedName>
</protein>
<name>W1NIM2_AMBTC</name>
<dbReference type="Proteomes" id="UP000017836">
    <property type="component" value="Unassembled WGS sequence"/>
</dbReference>
<feature type="compositionally biased region" description="Low complexity" evidence="1">
    <location>
        <begin position="286"/>
        <end position="299"/>
    </location>
</feature>